<accession>A0ABS6LU64</accession>
<dbReference type="InterPro" id="IPR050832">
    <property type="entry name" value="Bact_Acetyltransf"/>
</dbReference>
<dbReference type="EMBL" id="JAFMOW010000058">
    <property type="protein sequence ID" value="MBU9855280.1"/>
    <property type="molecule type" value="Genomic_DNA"/>
</dbReference>
<proteinExistence type="predicted"/>
<keyword evidence="1" id="KW-0808">Transferase</keyword>
<reference evidence="4 5" key="1">
    <citation type="submission" date="2021-03" db="EMBL/GenBank/DDBJ databases">
        <title>Five novel Rahnella species.</title>
        <authorList>
            <person name="Brady C."/>
            <person name="Asselin J."/>
            <person name="Beer S."/>
            <person name="Bruberg M.B."/>
            <person name="Crampton B."/>
            <person name="Venter S."/>
            <person name="Arnold D."/>
            <person name="Denman S."/>
        </authorList>
    </citation>
    <scope>NUCLEOTIDE SEQUENCE [LARGE SCALE GENOMIC DNA]</scope>
    <source>
        <strain evidence="4 5">H11b</strain>
    </source>
</reference>
<evidence type="ECO:0000256" key="2">
    <source>
        <dbReference type="ARBA" id="ARBA00023315"/>
    </source>
</evidence>
<dbReference type="Proteomes" id="UP000734343">
    <property type="component" value="Unassembled WGS sequence"/>
</dbReference>
<organism evidence="4 5">
    <name type="scientific">Rahnella bonaserana</name>
    <dbReference type="NCBI Taxonomy" id="2816248"/>
    <lineage>
        <taxon>Bacteria</taxon>
        <taxon>Pseudomonadati</taxon>
        <taxon>Pseudomonadota</taxon>
        <taxon>Gammaproteobacteria</taxon>
        <taxon>Enterobacterales</taxon>
        <taxon>Yersiniaceae</taxon>
        <taxon>Rahnella</taxon>
    </lineage>
</organism>
<gene>
    <name evidence="4" type="ORF">J1778_08290</name>
</gene>
<evidence type="ECO:0000259" key="3">
    <source>
        <dbReference type="PROSITE" id="PS51186"/>
    </source>
</evidence>
<feature type="domain" description="N-acetyltransferase" evidence="3">
    <location>
        <begin position="4"/>
        <end position="171"/>
    </location>
</feature>
<protein>
    <submittedName>
        <fullName evidence="4">GNAT family N-acetyltransferase</fullName>
    </submittedName>
</protein>
<name>A0ABS6LU64_9GAMM</name>
<comment type="caution">
    <text evidence="4">The sequence shown here is derived from an EMBL/GenBank/DDBJ whole genome shotgun (WGS) entry which is preliminary data.</text>
</comment>
<evidence type="ECO:0000313" key="5">
    <source>
        <dbReference type="Proteomes" id="UP000734343"/>
    </source>
</evidence>
<dbReference type="RefSeq" id="WP_217172765.1">
    <property type="nucleotide sequence ID" value="NZ_JAFMOW010000058.1"/>
</dbReference>
<keyword evidence="2" id="KW-0012">Acyltransferase</keyword>
<dbReference type="PANTHER" id="PTHR43877">
    <property type="entry name" value="AMINOALKYLPHOSPHONATE N-ACETYLTRANSFERASE-RELATED-RELATED"/>
    <property type="match status" value="1"/>
</dbReference>
<dbReference type="InterPro" id="IPR000182">
    <property type="entry name" value="GNAT_dom"/>
</dbReference>
<dbReference type="PROSITE" id="PS51186">
    <property type="entry name" value="GNAT"/>
    <property type="match status" value="1"/>
</dbReference>
<dbReference type="CDD" id="cd04301">
    <property type="entry name" value="NAT_SF"/>
    <property type="match status" value="1"/>
</dbReference>
<evidence type="ECO:0000256" key="1">
    <source>
        <dbReference type="ARBA" id="ARBA00022679"/>
    </source>
</evidence>
<dbReference type="Pfam" id="PF00583">
    <property type="entry name" value="Acetyltransf_1"/>
    <property type="match status" value="1"/>
</dbReference>
<keyword evidence="5" id="KW-1185">Reference proteome</keyword>
<sequence>MPACILRIAEPKDIDSLARLHVAIWRDTYRELAPPEAFTALDVPRRKSFWQDKFDHPAAGQGIFIAEVEGELAGFSLASASSNPEFDDMAEIKFLYVSPEFKRQGIGRLLIAKAATHLADEGFKSAGLGVVEGNEPAIEFYRALGGRESGRYTDAGPLWRSPNIIYAWPDVRVLSALNS</sequence>
<evidence type="ECO:0000313" key="4">
    <source>
        <dbReference type="EMBL" id="MBU9855280.1"/>
    </source>
</evidence>